<dbReference type="Proteomes" id="UP000274556">
    <property type="component" value="Unassembled WGS sequence"/>
</dbReference>
<gene>
    <name evidence="2" type="ORF">BDD21_1144</name>
</gene>
<proteinExistence type="predicted"/>
<name>A0A495V307_9GAMM</name>
<accession>A0A495V307</accession>
<organism evidence="2 3">
    <name type="scientific">Thiocapsa rosea</name>
    <dbReference type="NCBI Taxonomy" id="69360"/>
    <lineage>
        <taxon>Bacteria</taxon>
        <taxon>Pseudomonadati</taxon>
        <taxon>Pseudomonadota</taxon>
        <taxon>Gammaproteobacteria</taxon>
        <taxon>Chromatiales</taxon>
        <taxon>Chromatiaceae</taxon>
        <taxon>Thiocapsa</taxon>
    </lineage>
</organism>
<reference evidence="2 3" key="1">
    <citation type="submission" date="2018-10" db="EMBL/GenBank/DDBJ databases">
        <title>Genomic Encyclopedia of Archaeal and Bacterial Type Strains, Phase II (KMG-II): from individual species to whole genera.</title>
        <authorList>
            <person name="Goeker M."/>
        </authorList>
    </citation>
    <scope>NUCLEOTIDE SEQUENCE [LARGE SCALE GENOMIC DNA]</scope>
    <source>
        <strain evidence="2 3">DSM 235</strain>
    </source>
</reference>
<evidence type="ECO:0000313" key="2">
    <source>
        <dbReference type="EMBL" id="RKT43786.1"/>
    </source>
</evidence>
<dbReference type="InterPro" id="IPR010985">
    <property type="entry name" value="Ribbon_hlx_hlx"/>
</dbReference>
<dbReference type="GO" id="GO:0006355">
    <property type="term" value="P:regulation of DNA-templated transcription"/>
    <property type="evidence" value="ECO:0007669"/>
    <property type="project" value="InterPro"/>
</dbReference>
<comment type="caution">
    <text evidence="2">The sequence shown here is derived from an EMBL/GenBank/DDBJ whole genome shotgun (WGS) entry which is preliminary data.</text>
</comment>
<protein>
    <recommendedName>
        <fullName evidence="4">HicB-like protein involved in pilus formation</fullName>
    </recommendedName>
</protein>
<dbReference type="EMBL" id="RBXL01000001">
    <property type="protein sequence ID" value="RKT43786.1"/>
    <property type="molecule type" value="Genomic_DNA"/>
</dbReference>
<dbReference type="AlphaFoldDB" id="A0A495V307"/>
<dbReference type="SUPFAM" id="SSF47598">
    <property type="entry name" value="Ribbon-helix-helix"/>
    <property type="match status" value="1"/>
</dbReference>
<evidence type="ECO:0008006" key="4">
    <source>
        <dbReference type="Google" id="ProtNLM"/>
    </source>
</evidence>
<evidence type="ECO:0000313" key="3">
    <source>
        <dbReference type="Proteomes" id="UP000274556"/>
    </source>
</evidence>
<sequence>MTEMALNLPESLLDAARKAAARDGTSLDHFLVIALAEKLSALQTEDLLAKRASQADFAQYADVLSRVPDRPPSPGDELPAETPPIRN</sequence>
<dbReference type="OrthoDB" id="598413at2"/>
<feature type="region of interest" description="Disordered" evidence="1">
    <location>
        <begin position="65"/>
        <end position="87"/>
    </location>
</feature>
<keyword evidence="3" id="KW-1185">Reference proteome</keyword>
<evidence type="ECO:0000256" key="1">
    <source>
        <dbReference type="SAM" id="MobiDB-lite"/>
    </source>
</evidence>